<name>A0A6J4VAY8_9BACT</name>
<accession>A0A6J4VAY8</accession>
<dbReference type="EMBL" id="CADCWG010000262">
    <property type="protein sequence ID" value="CAA9572317.1"/>
    <property type="molecule type" value="Genomic_DNA"/>
</dbReference>
<reference evidence="2" key="1">
    <citation type="submission" date="2020-02" db="EMBL/GenBank/DDBJ databases">
        <authorList>
            <person name="Meier V. D."/>
        </authorList>
    </citation>
    <scope>NUCLEOTIDE SEQUENCE</scope>
    <source>
        <strain evidence="2">AVDCRST_MAG49</strain>
    </source>
</reference>
<proteinExistence type="predicted"/>
<organism evidence="2">
    <name type="scientific">uncultured Thermomicrobiales bacterium</name>
    <dbReference type="NCBI Taxonomy" id="1645740"/>
    <lineage>
        <taxon>Bacteria</taxon>
        <taxon>Pseudomonadati</taxon>
        <taxon>Thermomicrobiota</taxon>
        <taxon>Thermomicrobia</taxon>
        <taxon>Thermomicrobiales</taxon>
        <taxon>environmental samples</taxon>
    </lineage>
</organism>
<feature type="compositionally biased region" description="Low complexity" evidence="1">
    <location>
        <begin position="67"/>
        <end position="83"/>
    </location>
</feature>
<protein>
    <submittedName>
        <fullName evidence="2">Uncharacterized protein</fullName>
    </submittedName>
</protein>
<feature type="region of interest" description="Disordered" evidence="1">
    <location>
        <begin position="50"/>
        <end position="91"/>
    </location>
</feature>
<feature type="non-terminal residue" evidence="2">
    <location>
        <position position="91"/>
    </location>
</feature>
<evidence type="ECO:0000313" key="2">
    <source>
        <dbReference type="EMBL" id="CAA9572317.1"/>
    </source>
</evidence>
<feature type="region of interest" description="Disordered" evidence="1">
    <location>
        <begin position="1"/>
        <end position="22"/>
    </location>
</feature>
<gene>
    <name evidence="2" type="ORF">AVDCRST_MAG49-3761</name>
</gene>
<feature type="compositionally biased region" description="Basic residues" evidence="1">
    <location>
        <begin position="1"/>
        <end position="10"/>
    </location>
</feature>
<evidence type="ECO:0000256" key="1">
    <source>
        <dbReference type="SAM" id="MobiDB-lite"/>
    </source>
</evidence>
<dbReference type="AlphaFoldDB" id="A0A6J4VAY8"/>
<feature type="non-terminal residue" evidence="2">
    <location>
        <position position="1"/>
    </location>
</feature>
<sequence>VRPRERRRVPVARPLRGDRRRAPLVDRHGHAAALHRPGLARVAPGRALLRDAPLRGGPGSAWRRGRGPAVARPAGGAGPRRLATLAPSWRL</sequence>